<reference evidence="9 10" key="1">
    <citation type="submission" date="2019-02" db="EMBL/GenBank/DDBJ databases">
        <title>Draft genome sequences of novel Actinobacteria.</title>
        <authorList>
            <person name="Sahin N."/>
            <person name="Ay H."/>
            <person name="Saygin H."/>
        </authorList>
    </citation>
    <scope>NUCLEOTIDE SEQUENCE [LARGE SCALE GENOMIC DNA]</scope>
    <source>
        <strain evidence="9 10">KC201</strain>
    </source>
</reference>
<evidence type="ECO:0000256" key="7">
    <source>
        <dbReference type="RuleBase" id="RU363032"/>
    </source>
</evidence>
<comment type="subcellular location">
    <subcellularLocation>
        <location evidence="1 7">Cell membrane</location>
        <topology evidence="1 7">Multi-pass membrane protein</topology>
    </subcellularLocation>
</comment>
<gene>
    <name evidence="9" type="ORF">E1267_04795</name>
</gene>
<dbReference type="InterPro" id="IPR000515">
    <property type="entry name" value="MetI-like"/>
</dbReference>
<dbReference type="RefSeq" id="WP_132330154.1">
    <property type="nucleotide sequence ID" value="NZ_SMJZ01000010.1"/>
</dbReference>
<keyword evidence="3" id="KW-1003">Cell membrane</keyword>
<keyword evidence="6 7" id="KW-0472">Membrane</keyword>
<evidence type="ECO:0000256" key="6">
    <source>
        <dbReference type="ARBA" id="ARBA00023136"/>
    </source>
</evidence>
<dbReference type="GO" id="GO:0005886">
    <property type="term" value="C:plasma membrane"/>
    <property type="evidence" value="ECO:0007669"/>
    <property type="project" value="UniProtKB-SubCell"/>
</dbReference>
<dbReference type="PROSITE" id="PS50928">
    <property type="entry name" value="ABC_TM1"/>
    <property type="match status" value="1"/>
</dbReference>
<evidence type="ECO:0000256" key="4">
    <source>
        <dbReference type="ARBA" id="ARBA00022692"/>
    </source>
</evidence>
<comment type="caution">
    <text evidence="9">The sequence shown here is derived from an EMBL/GenBank/DDBJ whole genome shotgun (WGS) entry which is preliminary data.</text>
</comment>
<evidence type="ECO:0000313" key="9">
    <source>
        <dbReference type="EMBL" id="TDC10345.1"/>
    </source>
</evidence>
<dbReference type="InterPro" id="IPR035906">
    <property type="entry name" value="MetI-like_sf"/>
</dbReference>
<evidence type="ECO:0000256" key="2">
    <source>
        <dbReference type="ARBA" id="ARBA00022448"/>
    </source>
</evidence>
<dbReference type="CDD" id="cd06261">
    <property type="entry name" value="TM_PBP2"/>
    <property type="match status" value="1"/>
</dbReference>
<organism evidence="9 10">
    <name type="scientific">Nonomuraea longispora</name>
    <dbReference type="NCBI Taxonomy" id="1848320"/>
    <lineage>
        <taxon>Bacteria</taxon>
        <taxon>Bacillati</taxon>
        <taxon>Actinomycetota</taxon>
        <taxon>Actinomycetes</taxon>
        <taxon>Streptosporangiales</taxon>
        <taxon>Streptosporangiaceae</taxon>
        <taxon>Nonomuraea</taxon>
    </lineage>
</organism>
<dbReference type="Pfam" id="PF12911">
    <property type="entry name" value="OppC_N"/>
    <property type="match status" value="1"/>
</dbReference>
<dbReference type="GO" id="GO:0055085">
    <property type="term" value="P:transmembrane transport"/>
    <property type="evidence" value="ECO:0007669"/>
    <property type="project" value="InterPro"/>
</dbReference>
<comment type="similarity">
    <text evidence="7">Belongs to the binding-protein-dependent transport system permease family.</text>
</comment>
<evidence type="ECO:0000259" key="8">
    <source>
        <dbReference type="PROSITE" id="PS50928"/>
    </source>
</evidence>
<feature type="transmembrane region" description="Helical" evidence="7">
    <location>
        <begin position="244"/>
        <end position="269"/>
    </location>
</feature>
<keyword evidence="5 7" id="KW-1133">Transmembrane helix</keyword>
<feature type="transmembrane region" description="Helical" evidence="7">
    <location>
        <begin position="144"/>
        <end position="163"/>
    </location>
</feature>
<dbReference type="Proteomes" id="UP000295157">
    <property type="component" value="Unassembled WGS sequence"/>
</dbReference>
<dbReference type="PANTHER" id="PTHR43386">
    <property type="entry name" value="OLIGOPEPTIDE TRANSPORT SYSTEM PERMEASE PROTEIN APPC"/>
    <property type="match status" value="1"/>
</dbReference>
<protein>
    <submittedName>
        <fullName evidence="9">ABC transporter permease</fullName>
    </submittedName>
</protein>
<dbReference type="PANTHER" id="PTHR43386:SF25">
    <property type="entry name" value="PEPTIDE ABC TRANSPORTER PERMEASE PROTEIN"/>
    <property type="match status" value="1"/>
</dbReference>
<dbReference type="Pfam" id="PF00528">
    <property type="entry name" value="BPD_transp_1"/>
    <property type="match status" value="1"/>
</dbReference>
<dbReference type="OrthoDB" id="9812701at2"/>
<name>A0A4R4NMB3_9ACTN</name>
<dbReference type="SUPFAM" id="SSF161098">
    <property type="entry name" value="MetI-like"/>
    <property type="match status" value="1"/>
</dbReference>
<keyword evidence="2 7" id="KW-0813">Transport</keyword>
<proteinExistence type="inferred from homology"/>
<accession>A0A4R4NMB3</accession>
<dbReference type="AlphaFoldDB" id="A0A4R4NMB3"/>
<keyword evidence="4 7" id="KW-0812">Transmembrane</keyword>
<evidence type="ECO:0000256" key="1">
    <source>
        <dbReference type="ARBA" id="ARBA00004651"/>
    </source>
</evidence>
<dbReference type="InterPro" id="IPR050366">
    <property type="entry name" value="BP-dependent_transpt_permease"/>
</dbReference>
<feature type="transmembrane region" description="Helical" evidence="7">
    <location>
        <begin position="81"/>
        <end position="104"/>
    </location>
</feature>
<dbReference type="InterPro" id="IPR025966">
    <property type="entry name" value="OppC_N"/>
</dbReference>
<keyword evidence="10" id="KW-1185">Reference proteome</keyword>
<sequence length="279" mass="29040">MAERTTPVAALLRPLTQKITWSVLAVFVLVAAAAPLLAPYDPAAQDLRNTLMPPGPGHLLGTDEFGRDQLSRLFHAVRSSLLISLATTAAVAAAGIPLGLLAGYARGFANVVIARAIDVGLALPSLVLALGLIAALGAGMRSTVIALAVGYTPYLARVVRGVVLRVRQEEYVESARVSNVPPWRIAVRHVVPNTLGVTSVQLTLIFAFAVIGEAGLSFVGLGVQPPTASLGNLLADGSAHSLDLPILTVAPGLVIAVLVITLLFAGDGVRDALDPRRRR</sequence>
<feature type="transmembrane region" description="Helical" evidence="7">
    <location>
        <begin position="202"/>
        <end position="224"/>
    </location>
</feature>
<evidence type="ECO:0000256" key="5">
    <source>
        <dbReference type="ARBA" id="ARBA00022989"/>
    </source>
</evidence>
<dbReference type="Gene3D" id="1.10.3720.10">
    <property type="entry name" value="MetI-like"/>
    <property type="match status" value="1"/>
</dbReference>
<evidence type="ECO:0000256" key="3">
    <source>
        <dbReference type="ARBA" id="ARBA00022475"/>
    </source>
</evidence>
<feature type="transmembrane region" description="Helical" evidence="7">
    <location>
        <begin position="116"/>
        <end position="138"/>
    </location>
</feature>
<feature type="domain" description="ABC transmembrane type-1" evidence="8">
    <location>
        <begin position="77"/>
        <end position="266"/>
    </location>
</feature>
<feature type="transmembrane region" description="Helical" evidence="7">
    <location>
        <begin position="21"/>
        <end position="40"/>
    </location>
</feature>
<evidence type="ECO:0000313" key="10">
    <source>
        <dbReference type="Proteomes" id="UP000295157"/>
    </source>
</evidence>
<dbReference type="EMBL" id="SMJZ01000010">
    <property type="protein sequence ID" value="TDC10345.1"/>
    <property type="molecule type" value="Genomic_DNA"/>
</dbReference>